<dbReference type="Pfam" id="PF03595">
    <property type="entry name" value="SLAC1"/>
    <property type="match status" value="1"/>
</dbReference>
<evidence type="ECO:0000256" key="1">
    <source>
        <dbReference type="ARBA" id="ARBA00004651"/>
    </source>
</evidence>
<dbReference type="EMBL" id="CP002656">
    <property type="protein sequence ID" value="AEB95083.1"/>
    <property type="molecule type" value="Genomic_DNA"/>
</dbReference>
<dbReference type="GO" id="GO:0005886">
    <property type="term" value="C:plasma membrane"/>
    <property type="evidence" value="ECO:0007669"/>
    <property type="project" value="UniProtKB-SubCell"/>
</dbReference>
<evidence type="ECO:0008006" key="11">
    <source>
        <dbReference type="Google" id="ProtNLM"/>
    </source>
</evidence>
<evidence type="ECO:0000256" key="4">
    <source>
        <dbReference type="ARBA" id="ARBA00022475"/>
    </source>
</evidence>
<feature type="transmembrane region" description="Helical" evidence="8">
    <location>
        <begin position="301"/>
        <end position="327"/>
    </location>
</feature>
<evidence type="ECO:0000313" key="10">
    <source>
        <dbReference type="Proteomes" id="UP000007812"/>
    </source>
</evidence>
<dbReference type="GO" id="GO:0000319">
    <property type="term" value="F:sulfite transmembrane transporter activity"/>
    <property type="evidence" value="ECO:0007669"/>
    <property type="project" value="TreeGrafter"/>
</dbReference>
<dbReference type="InterPro" id="IPR004695">
    <property type="entry name" value="SLAC1/Mae1/Ssu1/TehA"/>
</dbReference>
<dbReference type="HOGENOM" id="CLU_052472_0_0_2"/>
<dbReference type="InterPro" id="IPR038665">
    <property type="entry name" value="Voltage-dep_anion_channel_sf"/>
</dbReference>
<evidence type="ECO:0000256" key="2">
    <source>
        <dbReference type="ARBA" id="ARBA00008566"/>
    </source>
</evidence>
<sequence>MLRKILYEISVLSPSYFGMVMATGVLSILFKVFEQEILSYVFTWLNLLIYSVLVCFTLLRLLKYSDKLKVDLLDFNRGLGFLTFVAGTDVIGDDMILILNKPLVALLLWGTSLVFWISFQYLFLFILMIRQDKPGFRDVNGQWLLIPVSTLTLSVLSTDLSSRFQGLVYAGLITYLIGWVVYLIIIVFIAIRLFLTHVRPEDVIPAYWINGGFPALAALSSSLLFLHSSSFPYLKDFLLGTGLLIWAYGTWWMPLLFLSFFWKHIIRKISLLRYDFQFWSAVFPIAVYDLGTYFLGKVSEIPGISLIATVFYYVTIAVWVYQFLGFVRNVTLKIR</sequence>
<dbReference type="InterPro" id="IPR051629">
    <property type="entry name" value="Sulfite_efflux_TDT"/>
</dbReference>
<feature type="transmembrane region" description="Helical" evidence="8">
    <location>
        <begin position="172"/>
        <end position="195"/>
    </location>
</feature>
<evidence type="ECO:0000256" key="3">
    <source>
        <dbReference type="ARBA" id="ARBA00022448"/>
    </source>
</evidence>
<feature type="transmembrane region" description="Helical" evidence="8">
    <location>
        <begin position="79"/>
        <end position="100"/>
    </location>
</feature>
<accession>F4G2N5</accession>
<feature type="transmembrane region" description="Helical" evidence="8">
    <location>
        <begin position="106"/>
        <end position="129"/>
    </location>
</feature>
<feature type="transmembrane region" description="Helical" evidence="8">
    <location>
        <begin position="238"/>
        <end position="262"/>
    </location>
</feature>
<dbReference type="RefSeq" id="WP_013737581.1">
    <property type="nucleotide sequence ID" value="NC_015435.1"/>
</dbReference>
<dbReference type="STRING" id="1006006.Mcup_0978"/>
<feature type="transmembrane region" description="Helical" evidence="8">
    <location>
        <begin position="12"/>
        <end position="31"/>
    </location>
</feature>
<protein>
    <recommendedName>
        <fullName evidence="11">C4-dicarboxylate transporter/malic acid transport protein</fullName>
    </recommendedName>
</protein>
<gene>
    <name evidence="9" type="ordered locus">Mcup_0978</name>
</gene>
<dbReference type="AlphaFoldDB" id="F4G2N5"/>
<keyword evidence="4" id="KW-1003">Cell membrane</keyword>
<reference evidence="9 10" key="1">
    <citation type="journal article" date="2011" name="J. Bacteriol.">
        <title>Complete genome sequence of Metallosphaera cuprina, a metal sulfide-oxidizing archaeon from a hot spring.</title>
        <authorList>
            <person name="Liu L.J."/>
            <person name="You X.Y."/>
            <person name="Zheng H."/>
            <person name="Wang S."/>
            <person name="Jiang C.Y."/>
            <person name="Liu S.J."/>
        </authorList>
    </citation>
    <scope>NUCLEOTIDE SEQUENCE [LARGE SCALE GENOMIC DNA]</scope>
    <source>
        <strain evidence="9 10">Ar-4</strain>
    </source>
</reference>
<dbReference type="OrthoDB" id="329712at2157"/>
<keyword evidence="5 8" id="KW-0812">Transmembrane</keyword>
<evidence type="ECO:0000256" key="7">
    <source>
        <dbReference type="ARBA" id="ARBA00023136"/>
    </source>
</evidence>
<comment type="subcellular location">
    <subcellularLocation>
        <location evidence="1">Cell membrane</location>
        <topology evidence="1">Multi-pass membrane protein</topology>
    </subcellularLocation>
</comment>
<proteinExistence type="inferred from homology"/>
<organism evidence="9 10">
    <name type="scientific">Metallosphaera cuprina (strain Ar-4)</name>
    <dbReference type="NCBI Taxonomy" id="1006006"/>
    <lineage>
        <taxon>Archaea</taxon>
        <taxon>Thermoproteota</taxon>
        <taxon>Thermoprotei</taxon>
        <taxon>Sulfolobales</taxon>
        <taxon>Sulfolobaceae</taxon>
        <taxon>Metallosphaera</taxon>
    </lineage>
</organism>
<evidence type="ECO:0000313" key="9">
    <source>
        <dbReference type="EMBL" id="AEB95083.1"/>
    </source>
</evidence>
<feature type="transmembrane region" description="Helical" evidence="8">
    <location>
        <begin position="37"/>
        <end position="59"/>
    </location>
</feature>
<keyword evidence="10" id="KW-1185">Reference proteome</keyword>
<dbReference type="Gene3D" id="1.50.10.150">
    <property type="entry name" value="Voltage-dependent anion channel"/>
    <property type="match status" value="1"/>
</dbReference>
<evidence type="ECO:0000256" key="6">
    <source>
        <dbReference type="ARBA" id="ARBA00022989"/>
    </source>
</evidence>
<dbReference type="CDD" id="cd09319">
    <property type="entry name" value="TDT_like_1"/>
    <property type="match status" value="1"/>
</dbReference>
<dbReference type="PATRIC" id="fig|1006006.8.peg.971"/>
<keyword evidence="3" id="KW-0813">Transport</keyword>
<comment type="similarity">
    <text evidence="2">Belongs to the tellurite-resistance/dicarboxylate transporter (TDT) family.</text>
</comment>
<dbReference type="Proteomes" id="UP000007812">
    <property type="component" value="Chromosome"/>
</dbReference>
<dbReference type="GeneID" id="10493169"/>
<feature type="transmembrane region" description="Helical" evidence="8">
    <location>
        <begin position="141"/>
        <end position="160"/>
    </location>
</feature>
<feature type="transmembrane region" description="Helical" evidence="8">
    <location>
        <begin position="274"/>
        <end position="295"/>
    </location>
</feature>
<keyword evidence="7 8" id="KW-0472">Membrane</keyword>
<evidence type="ECO:0000256" key="5">
    <source>
        <dbReference type="ARBA" id="ARBA00022692"/>
    </source>
</evidence>
<name>F4G2N5_METCR</name>
<dbReference type="PANTHER" id="PTHR31686:SF1">
    <property type="entry name" value="SULFITE EFFLUX PUMP SSU1"/>
    <property type="match status" value="1"/>
</dbReference>
<keyword evidence="6 8" id="KW-1133">Transmembrane helix</keyword>
<dbReference type="KEGG" id="mcn:Mcup_0978"/>
<evidence type="ECO:0000256" key="8">
    <source>
        <dbReference type="SAM" id="Phobius"/>
    </source>
</evidence>
<feature type="transmembrane region" description="Helical" evidence="8">
    <location>
        <begin position="207"/>
        <end position="226"/>
    </location>
</feature>
<dbReference type="eggNOG" id="arCOG04355">
    <property type="taxonomic scope" value="Archaea"/>
</dbReference>
<dbReference type="PANTHER" id="PTHR31686">
    <property type="match status" value="1"/>
</dbReference>